<feature type="compositionally biased region" description="Acidic residues" evidence="1">
    <location>
        <begin position="45"/>
        <end position="61"/>
    </location>
</feature>
<feature type="compositionally biased region" description="Polar residues" evidence="1">
    <location>
        <begin position="303"/>
        <end position="313"/>
    </location>
</feature>
<name>A0A6J5SU17_9CAUD</name>
<gene>
    <name evidence="2" type="ORF">UFOVP1459_13</name>
    <name evidence="3" type="ORF">UFOVP1609_45</name>
</gene>
<evidence type="ECO:0000313" key="2">
    <source>
        <dbReference type="EMBL" id="CAB4214077.1"/>
    </source>
</evidence>
<proteinExistence type="predicted"/>
<dbReference type="EMBL" id="LR797412">
    <property type="protein sequence ID" value="CAB4214077.1"/>
    <property type="molecule type" value="Genomic_DNA"/>
</dbReference>
<feature type="region of interest" description="Disordered" evidence="1">
    <location>
        <begin position="286"/>
        <end position="325"/>
    </location>
</feature>
<reference evidence="3" key="1">
    <citation type="submission" date="2020-05" db="EMBL/GenBank/DDBJ databases">
        <authorList>
            <person name="Chiriac C."/>
            <person name="Salcher M."/>
            <person name="Ghai R."/>
            <person name="Kavagutti S V."/>
        </authorList>
    </citation>
    <scope>NUCLEOTIDE SEQUENCE</scope>
</reference>
<accession>A0A6J5SU17</accession>
<dbReference type="EMBL" id="LR797459">
    <property type="protein sequence ID" value="CAB4218829.1"/>
    <property type="molecule type" value="Genomic_DNA"/>
</dbReference>
<feature type="compositionally biased region" description="Acidic residues" evidence="1">
    <location>
        <begin position="70"/>
        <end position="89"/>
    </location>
</feature>
<evidence type="ECO:0008006" key="4">
    <source>
        <dbReference type="Google" id="ProtNLM"/>
    </source>
</evidence>
<protein>
    <recommendedName>
        <fullName evidence="4">Scaffolding protein</fullName>
    </recommendedName>
</protein>
<organism evidence="3">
    <name type="scientific">uncultured Caudovirales phage</name>
    <dbReference type="NCBI Taxonomy" id="2100421"/>
    <lineage>
        <taxon>Viruses</taxon>
        <taxon>Duplodnaviria</taxon>
        <taxon>Heunggongvirae</taxon>
        <taxon>Uroviricota</taxon>
        <taxon>Caudoviricetes</taxon>
        <taxon>Peduoviridae</taxon>
        <taxon>Maltschvirus</taxon>
        <taxon>Maltschvirus maltsch</taxon>
    </lineage>
</organism>
<sequence length="342" mass="38492">MVSAEQSQGGELGVAEAAAKMDALMGASDGQPRAPRREAAPAEVQEAEASEYDGEETEFDGTDLAQDAAPDGEEPEYFEESDGADEESLSPDTMVTVKINGKTQSIPLKEALDGYQRNSDYTRKMQALKQDVTTFSQERQQVEQERQQYGQLIGALHEQLRQFAPQEPNWEQLHRDDPLNFPIVEKQWRDYKERLAATESERNRMAYLASQQEQAQIQTMVEKGREYLVQKVPDWKDPKKWDEARGKLREYGLKVGYTDEELGAAYDPRAILVLDKARRYDAMVANRPKPDQANGPKPMRSGSAAQTPKTMTDVSRAKARLSKTGSVDDAAKLFGLLDNRRR</sequence>
<feature type="region of interest" description="Disordered" evidence="1">
    <location>
        <begin position="23"/>
        <end position="91"/>
    </location>
</feature>
<evidence type="ECO:0000256" key="1">
    <source>
        <dbReference type="SAM" id="MobiDB-lite"/>
    </source>
</evidence>
<evidence type="ECO:0000313" key="3">
    <source>
        <dbReference type="EMBL" id="CAB4218829.1"/>
    </source>
</evidence>